<dbReference type="GO" id="GO:0030479">
    <property type="term" value="C:actin cortical patch"/>
    <property type="evidence" value="ECO:0007669"/>
    <property type="project" value="UniProtKB-SubCell"/>
</dbReference>
<feature type="compositionally biased region" description="Basic and acidic residues" evidence="16">
    <location>
        <begin position="527"/>
        <end position="536"/>
    </location>
</feature>
<dbReference type="Gene3D" id="2.30.30.40">
    <property type="entry name" value="SH3 Domains"/>
    <property type="match status" value="3"/>
</dbReference>
<protein>
    <recommendedName>
        <fullName evidence="5">Actin cytoskeleton-regulatory complex protein SLA1</fullName>
    </recommendedName>
</protein>
<feature type="region of interest" description="Disordered" evidence="16">
    <location>
        <begin position="1068"/>
        <end position="1100"/>
    </location>
</feature>
<dbReference type="CDD" id="cd11774">
    <property type="entry name" value="SH3_Sla1p_2"/>
    <property type="match status" value="1"/>
</dbReference>
<dbReference type="InterPro" id="IPR035800">
    <property type="entry name" value="Sla1_SH3_1"/>
</dbReference>
<feature type="compositionally biased region" description="Low complexity" evidence="16">
    <location>
        <begin position="486"/>
        <end position="497"/>
    </location>
</feature>
<feature type="compositionally biased region" description="Low complexity" evidence="16">
    <location>
        <begin position="1526"/>
        <end position="1536"/>
    </location>
</feature>
<feature type="region of interest" description="Disordered" evidence="16">
    <location>
        <begin position="801"/>
        <end position="859"/>
    </location>
</feature>
<evidence type="ECO:0000256" key="6">
    <source>
        <dbReference type="ARBA" id="ARBA00022443"/>
    </source>
</evidence>
<evidence type="ECO:0000256" key="10">
    <source>
        <dbReference type="ARBA" id="ARBA00022737"/>
    </source>
</evidence>
<keyword evidence="14" id="KW-0206">Cytoskeleton</keyword>
<sequence length="1592" mass="174413">MTKPKVLFIGDLNKDLPEYAQFIKKVEPVFYELPDSKEQVIQDFRTKFNDIQAIYGAWLGFVLLGGFTGEILEAAPKSLRVVSICSVGFEPYNGARMAEKGIILTNVPSDGASKPVAELVLYNALCAFRNFPAFTTTFTADINHTVQMRKLLDSNKFDSEKGRCHLDAVHGYSFGHYAGGRPCLSPNGHNVVIVGFGNIGQTIASYLLNVGMNIHYVKRSPLSKEQEASLGFPVHYHKTLVDAREAADLVVIACPGTPETYHMVNSEVIDAMTKPFRIINIGRGPVIDEQALVDGLKLGKVLFAGLDVFEGEPQVHPDLYNRQDVVLTPHIGASTKENYDYTAVMAMKNIENVLLEALYDYPAQAEEELTIQQDDLLYLLEKLDIDDWWKAKKRVLPVGDEEVEEPVGLVPANYIEVAPVVKQCRGLYDYDKQTEEELSFKEGDIFNIYDLNDPDWLLVGDASNSNFGFIPANYIEQTGNALAQPQAQAVSAPAADPTPARQQLPISAFAPPPVHKDRTPVLLAEPEEVKQPERPVEQIQPVDRAPARGREPEEDDEDDDEFEDALPPPMPTRPSGGASEPRRERPPLEPTTPSRREYAVDLPQSPPKEHNFDGEYFRWYIDEVDGRKKRPVVVSVGNGLIILKPNTQNPKKLRLRSALSLDNNWRIRDLELFSHEKKHVFLKFQNPDAEIELHAGSKDVAEAIMAVLGDLKGAENQKGLREVARAALTRTSSSNKKVGVLMYDFESQGSDELACREGDEVHILDDTKSREWWMCERVSNGKRGVVPSSYIEILGTTNLDKLTDGPSRRKSQKSSSKGRVVDKKLRYHSRDERDKIRESDRARRDKRSSSGGDDKDMPNYHRVRTWIDSTGSFKVEAEFLGCMEGKVHLHKTNGVKIAVAATKLSIEDLEYVEKITGTSLQHYKDEVAKHMAKRSKDRGTHSSGVSPAKTSSVAAINDIAPPQPSRPKATTGTSLGEPDYDWFDFFLTCGVDIGNCQRYSINFAREQMDESILEDITPSLLRSLGLREGDILRVMKHLDNKYGRQKTGDAPASSGGLFTEATGALKNNSSTEISKVDASALPAPSPQKEKEDPISNKAGNKFEDDAWAVKPAARSNEDFTQTQTPSKPQYTGSLQDLVDIKPLEANKPPQTPSKDTPLSLPSAPALTPSKTAALSAQPAQQNQTAQNQPTGLVPLQKTGGQAPLVLVRTGGPFVPMQTGGYMTAQPTGFMPITAQPTGFMPIQPTGLGQQQTSGMLPLQTGQMQQLRPAPPPPTSFGQMPLQPTSSFVPLQPGNVTMPQTTFGQQPTGQGQQPQTSFGQQPQTTFGQQPTGGYGQQPPTTFSQQPTGGYNQQPPTTFGQQLTGGFGQQQTNFGQPQTSFGQQPQPSFGQQPQTSFSQQPTGGQLGSQTTGGLNKFVPQSSFGRQITGGLMPQTSFGNQATGGMPNTSFGGQATGGFPQTSFSNQPTGGFPQTSFGQPSGMPQTLFGAPQQQQQQQQPFGQFGQPQQPGMDQMTNMFQNTSIGGNFPQQPQQQQQPPTTFGQNFGQNQFEGFGDQPLQSQPTGLGFGNAPLQSQQTGRRANLQAATADNPFGF</sequence>
<feature type="compositionally biased region" description="Low complexity" evidence="16">
    <location>
        <begin position="1298"/>
        <end position="1328"/>
    </location>
</feature>
<dbReference type="SMART" id="SM00326">
    <property type="entry name" value="SH3"/>
    <property type="match status" value="3"/>
</dbReference>
<evidence type="ECO:0000313" key="18">
    <source>
        <dbReference type="EMBL" id="PSK39840.1"/>
    </source>
</evidence>
<feature type="region of interest" description="Disordered" evidence="16">
    <location>
        <begin position="929"/>
        <end position="973"/>
    </location>
</feature>
<feature type="compositionally biased region" description="Low complexity" evidence="16">
    <location>
        <begin position="1177"/>
        <end position="1190"/>
    </location>
</feature>
<keyword evidence="6 15" id="KW-0728">SH3 domain</keyword>
<evidence type="ECO:0000259" key="17">
    <source>
        <dbReference type="PROSITE" id="PS50002"/>
    </source>
</evidence>
<dbReference type="GO" id="GO:0016616">
    <property type="term" value="F:oxidoreductase activity, acting on the CH-OH group of donors, NAD or NADP as acceptor"/>
    <property type="evidence" value="ECO:0007669"/>
    <property type="project" value="InterPro"/>
</dbReference>
<dbReference type="GO" id="GO:0042802">
    <property type="term" value="F:identical protein binding"/>
    <property type="evidence" value="ECO:0007669"/>
    <property type="project" value="InterPro"/>
</dbReference>
<dbReference type="InterPro" id="IPR035821">
    <property type="entry name" value="Sla1_SH3_3"/>
</dbReference>
<dbReference type="PRINTS" id="PR00452">
    <property type="entry name" value="SH3DOMAIN"/>
</dbReference>
<dbReference type="STRING" id="418784.A0A2P7YV51"/>
<feature type="domain" description="SH3" evidence="17">
    <location>
        <begin position="419"/>
        <end position="480"/>
    </location>
</feature>
<dbReference type="SUPFAM" id="SSF52283">
    <property type="entry name" value="Formate/glycerate dehydrogenase catalytic domain-like"/>
    <property type="match status" value="1"/>
</dbReference>
<comment type="caution">
    <text evidence="18">The sequence shown here is derived from an EMBL/GenBank/DDBJ whole genome shotgun (WGS) entry which is preliminary data.</text>
</comment>
<dbReference type="Pfam" id="PF00389">
    <property type="entry name" value="2-Hacid_dh"/>
    <property type="match status" value="1"/>
</dbReference>
<proteinExistence type="inferred from homology"/>
<comment type="subcellular location">
    <subcellularLocation>
        <location evidence="3">Cell membrane</location>
        <topology evidence="3">Peripheral membrane protein</topology>
        <orientation evidence="3">Cytoplasmic side</orientation>
    </subcellularLocation>
    <subcellularLocation>
        <location evidence="2">Cytoplasm</location>
        <location evidence="2">Cytoskeleton</location>
        <location evidence="2">Actin patch</location>
    </subcellularLocation>
    <subcellularLocation>
        <location evidence="1">Endosome membrane</location>
        <topology evidence="1">Peripheral membrane protein</topology>
        <orientation evidence="1">Cytoplasmic side</orientation>
    </subcellularLocation>
</comment>
<feature type="region of interest" description="Disordered" evidence="16">
    <location>
        <begin position="1143"/>
        <end position="1197"/>
    </location>
</feature>
<dbReference type="PANTHER" id="PTHR15735:SF19">
    <property type="entry name" value="ACTIN CYTOSKELETON-REGULATORY COMPLEX PROTEIN SLA1"/>
    <property type="match status" value="1"/>
</dbReference>
<accession>A0A2P7YV51</accession>
<evidence type="ECO:0000256" key="11">
    <source>
        <dbReference type="ARBA" id="ARBA00022753"/>
    </source>
</evidence>
<dbReference type="CDD" id="cd11773">
    <property type="entry name" value="SH3_Sla1p_1"/>
    <property type="match status" value="1"/>
</dbReference>
<dbReference type="Pfam" id="PF00018">
    <property type="entry name" value="SH3_1"/>
    <property type="match status" value="2"/>
</dbReference>
<feature type="compositionally biased region" description="Polar residues" evidence="16">
    <location>
        <begin position="1569"/>
        <end position="1585"/>
    </location>
</feature>
<dbReference type="Pfam" id="PF03983">
    <property type="entry name" value="SHD1"/>
    <property type="match status" value="1"/>
</dbReference>
<dbReference type="FunFam" id="1.10.150.50:FF:000094">
    <property type="entry name" value="Actin cytoskeleton-regulatory complex protein SLA1"/>
    <property type="match status" value="1"/>
</dbReference>
<feature type="compositionally biased region" description="Polar residues" evidence="16">
    <location>
        <begin position="1537"/>
        <end position="1548"/>
    </location>
</feature>
<evidence type="ECO:0000256" key="4">
    <source>
        <dbReference type="ARBA" id="ARBA00007948"/>
    </source>
</evidence>
<organism evidence="18 19">
    <name type="scientific">Candidozyma pseudohaemuli</name>
    <dbReference type="NCBI Taxonomy" id="418784"/>
    <lineage>
        <taxon>Eukaryota</taxon>
        <taxon>Fungi</taxon>
        <taxon>Dikarya</taxon>
        <taxon>Ascomycota</taxon>
        <taxon>Saccharomycotina</taxon>
        <taxon>Pichiomycetes</taxon>
        <taxon>Metschnikowiaceae</taxon>
        <taxon>Candidozyma</taxon>
    </lineage>
</organism>
<dbReference type="InterPro" id="IPR036291">
    <property type="entry name" value="NAD(P)-bd_dom_sf"/>
</dbReference>
<evidence type="ECO:0000256" key="3">
    <source>
        <dbReference type="ARBA" id="ARBA00004413"/>
    </source>
</evidence>
<dbReference type="CDD" id="cd11775">
    <property type="entry name" value="SH3_Sla1p_3"/>
    <property type="match status" value="1"/>
</dbReference>
<dbReference type="VEuPathDB" id="FungiDB:C7M61_001649"/>
<evidence type="ECO:0000256" key="7">
    <source>
        <dbReference type="ARBA" id="ARBA00022475"/>
    </source>
</evidence>
<dbReference type="GeneID" id="36565039"/>
<feature type="compositionally biased region" description="Polar residues" evidence="16">
    <location>
        <begin position="1511"/>
        <end position="1522"/>
    </location>
</feature>
<dbReference type="InterPro" id="IPR013761">
    <property type="entry name" value="SAM/pointed_sf"/>
</dbReference>
<feature type="compositionally biased region" description="Acidic residues" evidence="16">
    <location>
        <begin position="552"/>
        <end position="564"/>
    </location>
</feature>
<dbReference type="GO" id="GO:0051287">
    <property type="term" value="F:NAD binding"/>
    <property type="evidence" value="ECO:0007669"/>
    <property type="project" value="InterPro"/>
</dbReference>
<feature type="compositionally biased region" description="Basic and acidic residues" evidence="16">
    <location>
        <begin position="819"/>
        <end position="843"/>
    </location>
</feature>
<keyword evidence="11" id="KW-0967">Endosome</keyword>
<dbReference type="CDD" id="cd09532">
    <property type="entry name" value="SAM_SLA1_fungal"/>
    <property type="match status" value="1"/>
</dbReference>
<feature type="region of interest" description="Disordered" evidence="16">
    <location>
        <begin position="1295"/>
        <end position="1592"/>
    </location>
</feature>
<dbReference type="GO" id="GO:0005886">
    <property type="term" value="C:plasma membrane"/>
    <property type="evidence" value="ECO:0007669"/>
    <property type="project" value="UniProtKB-SubCell"/>
</dbReference>
<dbReference type="Pfam" id="PF02826">
    <property type="entry name" value="2-Hacid_dh_C"/>
    <property type="match status" value="1"/>
</dbReference>
<feature type="region of interest" description="Disordered" evidence="16">
    <location>
        <begin position="486"/>
        <end position="607"/>
    </location>
</feature>
<dbReference type="GO" id="GO:0010008">
    <property type="term" value="C:endosome membrane"/>
    <property type="evidence" value="ECO:0007669"/>
    <property type="project" value="UniProtKB-SubCell"/>
</dbReference>
<dbReference type="Gene3D" id="1.10.150.50">
    <property type="entry name" value="Transcription Factor, Ets-1"/>
    <property type="match status" value="1"/>
</dbReference>
<dbReference type="PANTHER" id="PTHR15735">
    <property type="entry name" value="FCH AND DOUBLE SH3 DOMAINS PROTEIN"/>
    <property type="match status" value="1"/>
</dbReference>
<keyword evidence="13" id="KW-0009">Actin-binding</keyword>
<feature type="compositionally biased region" description="Low complexity" evidence="16">
    <location>
        <begin position="1488"/>
        <end position="1508"/>
    </location>
</feature>
<dbReference type="Gene3D" id="3.40.50.720">
    <property type="entry name" value="NAD(P)-binding Rossmann-like Domain"/>
    <property type="match status" value="2"/>
</dbReference>
<keyword evidence="8" id="KW-0963">Cytoplasm</keyword>
<dbReference type="PROSITE" id="PS50002">
    <property type="entry name" value="SH3"/>
    <property type="match status" value="3"/>
</dbReference>
<evidence type="ECO:0000256" key="9">
    <source>
        <dbReference type="ARBA" id="ARBA00022583"/>
    </source>
</evidence>
<dbReference type="EMBL" id="PYFQ01000002">
    <property type="protein sequence ID" value="PSK39840.1"/>
    <property type="molecule type" value="Genomic_DNA"/>
</dbReference>
<dbReference type="GO" id="GO:0030833">
    <property type="term" value="P:regulation of actin filament polymerization"/>
    <property type="evidence" value="ECO:0007669"/>
    <property type="project" value="TreeGrafter"/>
</dbReference>
<dbReference type="Pfam" id="PF14604">
    <property type="entry name" value="SH3_9"/>
    <property type="match status" value="1"/>
</dbReference>
<feature type="domain" description="SH3" evidence="17">
    <location>
        <begin position="734"/>
        <end position="796"/>
    </location>
</feature>
<dbReference type="InterPro" id="IPR007131">
    <property type="entry name" value="SHD1"/>
</dbReference>
<dbReference type="InterPro" id="IPR056996">
    <property type="entry name" value="PH_SLA1"/>
</dbReference>
<feature type="compositionally biased region" description="Basic and acidic residues" evidence="16">
    <location>
        <begin position="1087"/>
        <end position="1100"/>
    </location>
</feature>
<evidence type="ECO:0000256" key="12">
    <source>
        <dbReference type="ARBA" id="ARBA00023136"/>
    </source>
</evidence>
<evidence type="ECO:0000256" key="15">
    <source>
        <dbReference type="PROSITE-ProRule" id="PRU00192"/>
    </source>
</evidence>
<keyword evidence="9" id="KW-0254">Endocytosis</keyword>
<dbReference type="OrthoDB" id="26539at2759"/>
<keyword evidence="10" id="KW-0677">Repeat</keyword>
<feature type="compositionally biased region" description="Polar residues" evidence="16">
    <location>
        <begin position="1431"/>
        <end position="1481"/>
    </location>
</feature>
<keyword evidence="19" id="KW-1185">Reference proteome</keyword>
<evidence type="ECO:0000256" key="8">
    <source>
        <dbReference type="ARBA" id="ARBA00022490"/>
    </source>
</evidence>
<dbReference type="Proteomes" id="UP000241107">
    <property type="component" value="Unassembled WGS sequence"/>
</dbReference>
<dbReference type="InterPro" id="IPR001452">
    <property type="entry name" value="SH3_domain"/>
</dbReference>
<evidence type="ECO:0000256" key="5">
    <source>
        <dbReference type="ARBA" id="ARBA00020357"/>
    </source>
</evidence>
<dbReference type="GO" id="GO:0030674">
    <property type="term" value="F:protein-macromolecule adaptor activity"/>
    <property type="evidence" value="ECO:0007669"/>
    <property type="project" value="InterPro"/>
</dbReference>
<evidence type="ECO:0000256" key="16">
    <source>
        <dbReference type="SAM" id="MobiDB-lite"/>
    </source>
</evidence>
<feature type="compositionally biased region" description="Low complexity" evidence="16">
    <location>
        <begin position="1367"/>
        <end position="1412"/>
    </location>
</feature>
<evidence type="ECO:0000313" key="19">
    <source>
        <dbReference type="Proteomes" id="UP000241107"/>
    </source>
</evidence>
<dbReference type="GO" id="GO:0006897">
    <property type="term" value="P:endocytosis"/>
    <property type="evidence" value="ECO:0007669"/>
    <property type="project" value="UniProtKB-KW"/>
</dbReference>
<dbReference type="InterPro" id="IPR006139">
    <property type="entry name" value="D-isomer_2_OHA_DH_cat_dom"/>
</dbReference>
<dbReference type="Pfam" id="PF24081">
    <property type="entry name" value="PH_SLA1"/>
    <property type="match status" value="1"/>
</dbReference>
<dbReference type="FunFam" id="2.30.30.700:FF:000001">
    <property type="entry name" value="Actin cytoskeleton-regulatory complex protein SLA1"/>
    <property type="match status" value="1"/>
</dbReference>
<dbReference type="SUPFAM" id="SSF50044">
    <property type="entry name" value="SH3-domain"/>
    <property type="match status" value="3"/>
</dbReference>
<dbReference type="InterPro" id="IPR006140">
    <property type="entry name" value="D-isomer_DH_NAD-bd"/>
</dbReference>
<evidence type="ECO:0000256" key="14">
    <source>
        <dbReference type="ARBA" id="ARBA00023212"/>
    </source>
</evidence>
<name>A0A2P7YV51_9ASCO</name>
<feature type="compositionally biased region" description="Low complexity" evidence="16">
    <location>
        <begin position="1156"/>
        <end position="1169"/>
    </location>
</feature>
<keyword evidence="12" id="KW-0472">Membrane</keyword>
<evidence type="ECO:0000256" key="1">
    <source>
        <dbReference type="ARBA" id="ARBA00004125"/>
    </source>
</evidence>
<feature type="domain" description="SH3" evidence="17">
    <location>
        <begin position="350"/>
        <end position="417"/>
    </location>
</feature>
<dbReference type="RefSeq" id="XP_024714930.1">
    <property type="nucleotide sequence ID" value="XM_024857050.1"/>
</dbReference>
<dbReference type="Gene3D" id="2.30.30.700">
    <property type="entry name" value="SLA1 homology domain 1"/>
    <property type="match status" value="1"/>
</dbReference>
<comment type="similarity">
    <text evidence="4">Belongs to the SLA1 family.</text>
</comment>
<dbReference type="GO" id="GO:0003779">
    <property type="term" value="F:actin binding"/>
    <property type="evidence" value="ECO:0007669"/>
    <property type="project" value="UniProtKB-KW"/>
</dbReference>
<dbReference type="SUPFAM" id="SSF51735">
    <property type="entry name" value="NAD(P)-binding Rossmann-fold domains"/>
    <property type="match status" value="1"/>
</dbReference>
<keyword evidence="7" id="KW-1003">Cell membrane</keyword>
<dbReference type="GO" id="GO:0043130">
    <property type="term" value="F:ubiquitin binding"/>
    <property type="evidence" value="ECO:0007669"/>
    <property type="project" value="InterPro"/>
</dbReference>
<dbReference type="InterPro" id="IPR036028">
    <property type="entry name" value="SH3-like_dom_sf"/>
</dbReference>
<gene>
    <name evidence="18" type="ORF">C7M61_001649</name>
</gene>
<feature type="compositionally biased region" description="Polar residues" evidence="16">
    <location>
        <begin position="941"/>
        <end position="954"/>
    </location>
</feature>
<feature type="compositionally biased region" description="Low complexity" evidence="16">
    <location>
        <begin position="1335"/>
        <end position="1360"/>
    </location>
</feature>
<reference evidence="18 19" key="1">
    <citation type="submission" date="2018-03" db="EMBL/GenBank/DDBJ databases">
        <title>Candida pseudohaemulonii genome assembly and annotation.</title>
        <authorList>
            <person name="Munoz J.F."/>
            <person name="Gade L.G."/>
            <person name="Chow N.A."/>
            <person name="Litvintseva A.P."/>
            <person name="Loparev V.N."/>
            <person name="Cuomo C.A."/>
        </authorList>
    </citation>
    <scope>NUCLEOTIDE SEQUENCE [LARGE SCALE GENOMIC DNA]</scope>
    <source>
        <strain evidence="18 19">B12108</strain>
    </source>
</reference>
<evidence type="ECO:0000256" key="2">
    <source>
        <dbReference type="ARBA" id="ARBA00004134"/>
    </source>
</evidence>
<evidence type="ECO:0000256" key="13">
    <source>
        <dbReference type="ARBA" id="ARBA00023203"/>
    </source>
</evidence>